<dbReference type="EMBL" id="VSSQ01028124">
    <property type="protein sequence ID" value="MPM77708.1"/>
    <property type="molecule type" value="Genomic_DNA"/>
</dbReference>
<protein>
    <recommendedName>
        <fullName evidence="2">Tetratricopeptide repeat protein</fullName>
    </recommendedName>
</protein>
<gene>
    <name evidence="1" type="ORF">SDC9_124716</name>
</gene>
<evidence type="ECO:0000313" key="1">
    <source>
        <dbReference type="EMBL" id="MPM77708.1"/>
    </source>
</evidence>
<dbReference type="SMART" id="SM00028">
    <property type="entry name" value="TPR"/>
    <property type="match status" value="3"/>
</dbReference>
<dbReference type="PANTHER" id="PTHR43630:SF2">
    <property type="entry name" value="GLYCOSYLTRANSFERASE"/>
    <property type="match status" value="1"/>
</dbReference>
<dbReference type="PANTHER" id="PTHR43630">
    <property type="entry name" value="POLY-BETA-1,6-N-ACETYL-D-GLUCOSAMINE SYNTHASE"/>
    <property type="match status" value="1"/>
</dbReference>
<accession>A0A645CLG0</accession>
<dbReference type="PROSITE" id="PS50005">
    <property type="entry name" value="TPR"/>
    <property type="match status" value="1"/>
</dbReference>
<evidence type="ECO:0008006" key="2">
    <source>
        <dbReference type="Google" id="ProtNLM"/>
    </source>
</evidence>
<sequence length="253" mass="29843">MKLIKGNDKVVGRIKRINTFEDSTGEKRYIERINRFFNKKYYNYTGIIHEQVTSLNNTSYTTVPLDVDIEHIGYTKEVLNKTNKISRNISMLKQAIHDNLNDPYLHYQLGKSYYMGKEYTLACESFEEALRYDINFNYEYAEDLVETYGYSLINSNRFNDAIKIEDFYIYYKQYPDFNFLMGLIYMNNGKFNDAVNSFYKCIGNAEGKIEGVNSYLAYYNIGVIFECLEYTEEAFKHYNMCGDYKPALSRLAK</sequence>
<dbReference type="AlphaFoldDB" id="A0A645CLG0"/>
<dbReference type="SUPFAM" id="SSF48452">
    <property type="entry name" value="TPR-like"/>
    <property type="match status" value="1"/>
</dbReference>
<reference evidence="1" key="1">
    <citation type="submission" date="2019-08" db="EMBL/GenBank/DDBJ databases">
        <authorList>
            <person name="Kucharzyk K."/>
            <person name="Murdoch R.W."/>
            <person name="Higgins S."/>
            <person name="Loffler F."/>
        </authorList>
    </citation>
    <scope>NUCLEOTIDE SEQUENCE</scope>
</reference>
<proteinExistence type="predicted"/>
<organism evidence="1">
    <name type="scientific">bioreactor metagenome</name>
    <dbReference type="NCBI Taxonomy" id="1076179"/>
    <lineage>
        <taxon>unclassified sequences</taxon>
        <taxon>metagenomes</taxon>
        <taxon>ecological metagenomes</taxon>
    </lineage>
</organism>
<dbReference type="InterPro" id="IPR011990">
    <property type="entry name" value="TPR-like_helical_dom_sf"/>
</dbReference>
<comment type="caution">
    <text evidence="1">The sequence shown here is derived from an EMBL/GenBank/DDBJ whole genome shotgun (WGS) entry which is preliminary data.</text>
</comment>
<dbReference type="InterPro" id="IPR019734">
    <property type="entry name" value="TPR_rpt"/>
</dbReference>
<dbReference type="Gene3D" id="1.25.40.10">
    <property type="entry name" value="Tetratricopeptide repeat domain"/>
    <property type="match status" value="2"/>
</dbReference>
<dbReference type="Pfam" id="PF13181">
    <property type="entry name" value="TPR_8"/>
    <property type="match status" value="1"/>
</dbReference>
<name>A0A645CLG0_9ZZZZ</name>